<dbReference type="InterPro" id="IPR051678">
    <property type="entry name" value="AGP_Transferase"/>
</dbReference>
<organism evidence="3 4">
    <name type="scientific">Frankia torreyi</name>
    <dbReference type="NCBI Taxonomy" id="1856"/>
    <lineage>
        <taxon>Bacteria</taxon>
        <taxon>Bacillati</taxon>
        <taxon>Actinomycetota</taxon>
        <taxon>Actinomycetes</taxon>
        <taxon>Frankiales</taxon>
        <taxon>Frankiaceae</taxon>
        <taxon>Frankia</taxon>
    </lineage>
</organism>
<dbReference type="InterPro" id="IPR011009">
    <property type="entry name" value="Kinase-like_dom_sf"/>
</dbReference>
<dbReference type="GO" id="GO:0016740">
    <property type="term" value="F:transferase activity"/>
    <property type="evidence" value="ECO:0007669"/>
    <property type="project" value="UniProtKB-KW"/>
</dbReference>
<name>A0A0D8B5Z6_9ACTN</name>
<comment type="caution">
    <text evidence="3">The sequence shown here is derived from an EMBL/GenBank/DDBJ whole genome shotgun (WGS) entry which is preliminary data.</text>
</comment>
<dbReference type="Pfam" id="PF01636">
    <property type="entry name" value="APH"/>
    <property type="match status" value="1"/>
</dbReference>
<dbReference type="EMBL" id="JYFN01000093">
    <property type="protein sequence ID" value="KJE19616.1"/>
    <property type="molecule type" value="Genomic_DNA"/>
</dbReference>
<accession>A0A0D8B5Z6</accession>
<dbReference type="SUPFAM" id="SSF56112">
    <property type="entry name" value="Protein kinase-like (PK-like)"/>
    <property type="match status" value="1"/>
</dbReference>
<keyword evidence="4" id="KW-1185">Reference proteome</keyword>
<gene>
    <name evidence="3" type="ORF">FF36_06101</name>
</gene>
<sequence>MSSLTLPAAILEWMEKAVGHPVLSATRIPGGGTRQGWFIDVDASRNGNGNTDGIGDTGGKLFLRYSPQPLPARSAFHRLATEAEVIRALGGAGIAVPAVYAVHPVEEAVLLERVPGDTWFYRLRDPDEQVRVAQDFIRSLAKVHRLDPARLDIPGLGPVRSAREHALERIAQIRRRATAPDGSIDPLVRLSADWLEAHVPDYDGPVVLVQGDTGPGNFLYQDGRVTAVLDWELCHFGDPMDDIAWLSLRTVQDTFTHLPDRLAEYEKLSGHAIDVDRIRYYRVFAETTMATLTPHEGPGVPAVDGEQRAAEQSAAEKPAAEQDVGNLMLYLQLHRRLWLEALNAVMGLELTKPVMPEPAEPRDWQPLYADVLAMLRTITPRITDPLASQWLKGIARMVRHLRELDACGRERDELEQSDIALLLGYHPSSLQAGRDALARANAVRRVSDEDFTRYLWNRVMRDDHVMRHASGALHFRTWPPLTDVS</sequence>
<reference evidence="4" key="1">
    <citation type="submission" date="2015-02" db="EMBL/GenBank/DDBJ databases">
        <title>Draft Genome of Frankia sp. CpI1-S.</title>
        <authorList>
            <person name="Oshone R.T."/>
            <person name="Ngom M."/>
            <person name="Ghodhbane-Gtari F."/>
            <person name="Gtari M."/>
            <person name="Morris K."/>
            <person name="Thomas K."/>
            <person name="Sen A."/>
            <person name="Tisa L.S."/>
        </authorList>
    </citation>
    <scope>NUCLEOTIDE SEQUENCE [LARGE SCALE GENOMIC DNA]</scope>
    <source>
        <strain evidence="4">CpI1-S</strain>
    </source>
</reference>
<feature type="region of interest" description="Disordered" evidence="1">
    <location>
        <begin position="295"/>
        <end position="318"/>
    </location>
</feature>
<dbReference type="InterPro" id="IPR002575">
    <property type="entry name" value="Aminoglycoside_PTrfase"/>
</dbReference>
<dbReference type="InterPro" id="IPR041726">
    <property type="entry name" value="ACAD10_11_N"/>
</dbReference>
<dbReference type="AlphaFoldDB" id="A0A0D8B5Z6"/>
<dbReference type="Gene3D" id="3.90.1200.10">
    <property type="match status" value="1"/>
</dbReference>
<evidence type="ECO:0000313" key="3">
    <source>
        <dbReference type="EMBL" id="KJE19616.1"/>
    </source>
</evidence>
<protein>
    <submittedName>
        <fullName evidence="3">Putative aminoglycoside phosphotransferase</fullName>
    </submittedName>
</protein>
<dbReference type="CDD" id="cd05154">
    <property type="entry name" value="ACAD10_11_N-like"/>
    <property type="match status" value="1"/>
</dbReference>
<reference evidence="3 4" key="2">
    <citation type="journal article" date="2016" name="Genome Announc.">
        <title>Permanent Draft Genome Sequences for Two Variants of Frankia sp. Strain CpI1, the First Frankia Strain Isolated from Root Nodules of Comptonia peregrina.</title>
        <authorList>
            <person name="Oshone R."/>
            <person name="Hurst S.G.IV."/>
            <person name="Abebe-Akele F."/>
            <person name="Simpson S."/>
            <person name="Morris K."/>
            <person name="Thomas W.K."/>
            <person name="Tisa L.S."/>
        </authorList>
    </citation>
    <scope>NUCLEOTIDE SEQUENCE [LARGE SCALE GENOMIC DNA]</scope>
    <source>
        <strain evidence="4">CpI1-S</strain>
    </source>
</reference>
<evidence type="ECO:0000256" key="1">
    <source>
        <dbReference type="SAM" id="MobiDB-lite"/>
    </source>
</evidence>
<keyword evidence="3" id="KW-0808">Transferase</keyword>
<evidence type="ECO:0000259" key="2">
    <source>
        <dbReference type="Pfam" id="PF01636"/>
    </source>
</evidence>
<dbReference type="OrthoDB" id="3806873at2"/>
<evidence type="ECO:0000313" key="4">
    <source>
        <dbReference type="Proteomes" id="UP000032545"/>
    </source>
</evidence>
<proteinExistence type="predicted"/>
<dbReference type="PATRIC" id="fig|1502723.3.peg.7051"/>
<dbReference type="Proteomes" id="UP000032545">
    <property type="component" value="Unassembled WGS sequence"/>
</dbReference>
<dbReference type="RefSeq" id="WP_044888514.1">
    <property type="nucleotide sequence ID" value="NZ_JYFN01000093.1"/>
</dbReference>
<dbReference type="PANTHER" id="PTHR21310">
    <property type="entry name" value="AMINOGLYCOSIDE PHOSPHOTRANSFERASE-RELATED-RELATED"/>
    <property type="match status" value="1"/>
</dbReference>
<feature type="domain" description="Aminoglycoside phosphotransferase" evidence="2">
    <location>
        <begin position="56"/>
        <end position="255"/>
    </location>
</feature>